<comment type="caution">
    <text evidence="1">The sequence shown here is derived from an EMBL/GenBank/DDBJ whole genome shotgun (WGS) entry which is preliminary data.</text>
</comment>
<proteinExistence type="predicted"/>
<dbReference type="InterPro" id="IPR029069">
    <property type="entry name" value="HotDog_dom_sf"/>
</dbReference>
<dbReference type="Gene3D" id="3.10.129.10">
    <property type="entry name" value="Hotdog Thioesterase"/>
    <property type="match status" value="1"/>
</dbReference>
<accession>A0A3S3ZRT3</accession>
<dbReference type="OrthoDB" id="196313at2"/>
<dbReference type="Pfam" id="PF14539">
    <property type="entry name" value="DUF4442"/>
    <property type="match status" value="1"/>
</dbReference>
<evidence type="ECO:0000313" key="2">
    <source>
        <dbReference type="Proteomes" id="UP000284333"/>
    </source>
</evidence>
<protein>
    <submittedName>
        <fullName evidence="1">DUF4442 domain-containing protein</fullName>
    </submittedName>
</protein>
<dbReference type="Proteomes" id="UP000284333">
    <property type="component" value="Unassembled WGS sequence"/>
</dbReference>
<dbReference type="SUPFAM" id="SSF54637">
    <property type="entry name" value="Thioesterase/thiol ester dehydrase-isomerase"/>
    <property type="match status" value="1"/>
</dbReference>
<sequence length="184" mass="19490">MMTPRRKPRRGWSIVLLSHDGLEHCSNRRAAWKEKGSSVAATEAMTAMPWIQWLDLDTELGSDGSVRATLSRTKAEHVNHNGHVNAPVVYGVAEVAGAGAAVVAAGSAGSGAYTVIKSAAIEYRRPARGGISAESRVDTETVAEIQRALEAGGRCDIDVDVELTDADGATAGTCRFVVSFRPSR</sequence>
<name>A0A3S3ZRT3_9NOCA</name>
<organism evidence="1 2">
    <name type="scientific">Rhodococcus spongiicola</name>
    <dbReference type="NCBI Taxonomy" id="2487352"/>
    <lineage>
        <taxon>Bacteria</taxon>
        <taxon>Bacillati</taxon>
        <taxon>Actinomycetota</taxon>
        <taxon>Actinomycetes</taxon>
        <taxon>Mycobacteriales</taxon>
        <taxon>Nocardiaceae</taxon>
        <taxon>Rhodococcus</taxon>
    </lineage>
</organism>
<dbReference type="EMBL" id="RKLN01000001">
    <property type="protein sequence ID" value="RVW06818.1"/>
    <property type="molecule type" value="Genomic_DNA"/>
</dbReference>
<evidence type="ECO:0000313" key="1">
    <source>
        <dbReference type="EMBL" id="RVW06818.1"/>
    </source>
</evidence>
<keyword evidence="2" id="KW-1185">Reference proteome</keyword>
<dbReference type="AlphaFoldDB" id="A0A3S3ZRT3"/>
<gene>
    <name evidence="1" type="ORF">EF834_04615</name>
</gene>
<reference evidence="1 2" key="1">
    <citation type="submission" date="2018-11" db="EMBL/GenBank/DDBJ databases">
        <title>Rhodococcus spongicola sp. nov. and Rhodococcus xishaensis sp. nov. from marine sponges.</title>
        <authorList>
            <person name="Li L."/>
            <person name="Lin H.W."/>
        </authorList>
    </citation>
    <scope>NUCLEOTIDE SEQUENCE [LARGE SCALE GENOMIC DNA]</scope>
    <source>
        <strain evidence="1 2">LHW50502</strain>
    </source>
</reference>
<dbReference type="InterPro" id="IPR027961">
    <property type="entry name" value="DUF4442"/>
</dbReference>